<feature type="domain" description="EF-hand" evidence="5">
    <location>
        <begin position="237"/>
        <end position="272"/>
    </location>
</feature>
<dbReference type="Proteomes" id="UP000186817">
    <property type="component" value="Unassembled WGS sequence"/>
</dbReference>
<dbReference type="InterPro" id="IPR002048">
    <property type="entry name" value="EF_hand_dom"/>
</dbReference>
<organism evidence="6 7">
    <name type="scientific">Symbiodinium microadriaticum</name>
    <name type="common">Dinoflagellate</name>
    <name type="synonym">Zooxanthella microadriatica</name>
    <dbReference type="NCBI Taxonomy" id="2951"/>
    <lineage>
        <taxon>Eukaryota</taxon>
        <taxon>Sar</taxon>
        <taxon>Alveolata</taxon>
        <taxon>Dinophyceae</taxon>
        <taxon>Suessiales</taxon>
        <taxon>Symbiodiniaceae</taxon>
        <taxon>Symbiodinium</taxon>
    </lineage>
</organism>
<dbReference type="InterPro" id="IPR018247">
    <property type="entry name" value="EF_Hand_1_Ca_BS"/>
</dbReference>
<dbReference type="OrthoDB" id="418464at2759"/>
<accession>A0A1Q9CP10</accession>
<keyword evidence="3" id="KW-1133">Transmembrane helix</keyword>
<dbReference type="AlphaFoldDB" id="A0A1Q9CP10"/>
<name>A0A1Q9CP10_SYMMI</name>
<evidence type="ECO:0000256" key="3">
    <source>
        <dbReference type="SAM" id="Phobius"/>
    </source>
</evidence>
<protein>
    <recommendedName>
        <fullName evidence="5">EF-hand domain-containing protein</fullName>
    </recommendedName>
</protein>
<proteinExistence type="predicted"/>
<keyword evidence="7" id="KW-1185">Reference proteome</keyword>
<dbReference type="InterPro" id="IPR011992">
    <property type="entry name" value="EF-hand-dom_pair"/>
</dbReference>
<dbReference type="Gene3D" id="1.10.238.10">
    <property type="entry name" value="EF-hand"/>
    <property type="match status" value="1"/>
</dbReference>
<evidence type="ECO:0000256" key="2">
    <source>
        <dbReference type="SAM" id="MobiDB-lite"/>
    </source>
</evidence>
<feature type="signal peptide" evidence="4">
    <location>
        <begin position="1"/>
        <end position="25"/>
    </location>
</feature>
<evidence type="ECO:0000313" key="6">
    <source>
        <dbReference type="EMBL" id="OLP84654.1"/>
    </source>
</evidence>
<evidence type="ECO:0000256" key="1">
    <source>
        <dbReference type="ARBA" id="ARBA00022837"/>
    </source>
</evidence>
<keyword evidence="4" id="KW-0732">Signal</keyword>
<dbReference type="SUPFAM" id="SSF47473">
    <property type="entry name" value="EF-hand"/>
    <property type="match status" value="1"/>
</dbReference>
<dbReference type="PROSITE" id="PS00018">
    <property type="entry name" value="EF_HAND_1"/>
    <property type="match status" value="1"/>
</dbReference>
<feature type="transmembrane region" description="Helical" evidence="3">
    <location>
        <begin position="296"/>
        <end position="315"/>
    </location>
</feature>
<feature type="region of interest" description="Disordered" evidence="2">
    <location>
        <begin position="542"/>
        <end position="585"/>
    </location>
</feature>
<evidence type="ECO:0000313" key="7">
    <source>
        <dbReference type="Proteomes" id="UP000186817"/>
    </source>
</evidence>
<sequence length="774" mass="82275">MAPCRFSQVVFVATTCLCALPFSTALEACPKNTYRSSPIVFSCGGGFGNTYLTVPANQSVPLTIPLGVEGFRITANSSTGRVRLQLRDAASDVVVVAQDHGLINGSVRAGVYKDVGIVYSGNLSSANISLYLLGALTAPMKLSFATTASSGIARVHLAYTFERVLECSSPPAGCHEYHEEDARWQVQVWSRWARSEYQNASRAWQALAEDRAEKNGVSWPEWPEVWSVFVGNSSIQVAGEEWQPSFRYLDADRDGFVSQEEFELGFHGGGQARGRDEAAVTMEEVIGKTEGAVRSHLWIVAGAASVLLLAAVLCWRCRSSGAKRVARSVSKLSRDDVPSGPGQALKTGRAAAAASLPTKEHRCVAWDSSASKPLIPCTRLRMAACKARGLYAVGFFLCLLFSDANISFSQSSMSLRRRQGLIQLGLASGLVGAKDANAARLIKDKGELVYDPKTGQRVRPPCETVCVKECLAIVGLVNEKNKAYCEQRCQDDCAAGDGFGSTETYDADNERITKDADKNPAERFAEWAVERNADVLDSFMKMPGAKPGLEPDSLTSLGEPTGPSAPSAPTPSASKGTRGLPDSTGAGAVHGEGLWLFPHIGQALPSFLTQESFRYVPLATQEEVPLQHAGVGHPPSSESFTGWHAQPGSFSLPASSASGLQSFAMAPEFGLGHMAPSMALGPLGQAGQDPRREAMLHAAWAARLTQGSPWTSAPASAASPSIAEPPVRHAELAGPVQVMPAEIPVVGTGAEETAADRWGDVAAVISPQRLSAEI</sequence>
<comment type="caution">
    <text evidence="6">The sequence shown here is derived from an EMBL/GenBank/DDBJ whole genome shotgun (WGS) entry which is preliminary data.</text>
</comment>
<keyword evidence="3" id="KW-0812">Transmembrane</keyword>
<feature type="compositionally biased region" description="Low complexity" evidence="2">
    <location>
        <begin position="558"/>
        <end position="577"/>
    </location>
</feature>
<keyword evidence="3" id="KW-0472">Membrane</keyword>
<dbReference type="PROSITE" id="PS50222">
    <property type="entry name" value="EF_HAND_2"/>
    <property type="match status" value="1"/>
</dbReference>
<dbReference type="EMBL" id="LSRX01001025">
    <property type="protein sequence ID" value="OLP84654.1"/>
    <property type="molecule type" value="Genomic_DNA"/>
</dbReference>
<keyword evidence="1" id="KW-0106">Calcium</keyword>
<dbReference type="GO" id="GO:0005509">
    <property type="term" value="F:calcium ion binding"/>
    <property type="evidence" value="ECO:0007669"/>
    <property type="project" value="InterPro"/>
</dbReference>
<gene>
    <name evidence="6" type="ORF">AK812_SmicGene34433</name>
</gene>
<feature type="chain" id="PRO_5012344623" description="EF-hand domain-containing protein" evidence="4">
    <location>
        <begin position="26"/>
        <end position="774"/>
    </location>
</feature>
<feature type="transmembrane region" description="Helical" evidence="3">
    <location>
        <begin position="389"/>
        <end position="408"/>
    </location>
</feature>
<reference evidence="6 7" key="1">
    <citation type="submission" date="2016-02" db="EMBL/GenBank/DDBJ databases">
        <title>Genome analysis of coral dinoflagellate symbionts highlights evolutionary adaptations to a symbiotic lifestyle.</title>
        <authorList>
            <person name="Aranda M."/>
            <person name="Li Y."/>
            <person name="Liew Y.J."/>
            <person name="Baumgarten S."/>
            <person name="Simakov O."/>
            <person name="Wilson M."/>
            <person name="Piel J."/>
            <person name="Ashoor H."/>
            <person name="Bougouffa S."/>
            <person name="Bajic V.B."/>
            <person name="Ryu T."/>
            <person name="Ravasi T."/>
            <person name="Bayer T."/>
            <person name="Micklem G."/>
            <person name="Kim H."/>
            <person name="Bhak J."/>
            <person name="Lajeunesse T.C."/>
            <person name="Voolstra C.R."/>
        </authorList>
    </citation>
    <scope>NUCLEOTIDE SEQUENCE [LARGE SCALE GENOMIC DNA]</scope>
    <source>
        <strain evidence="6 7">CCMP2467</strain>
    </source>
</reference>
<evidence type="ECO:0000259" key="5">
    <source>
        <dbReference type="PROSITE" id="PS50222"/>
    </source>
</evidence>
<evidence type="ECO:0000256" key="4">
    <source>
        <dbReference type="SAM" id="SignalP"/>
    </source>
</evidence>